<dbReference type="PANTHER" id="PTHR33989">
    <property type="match status" value="1"/>
</dbReference>
<evidence type="ECO:0000256" key="1">
    <source>
        <dbReference type="SAM" id="Phobius"/>
    </source>
</evidence>
<dbReference type="OrthoDB" id="1651152at2"/>
<name>A0A0R2KYN8_9LACO</name>
<dbReference type="PATRIC" id="fig|348151.3.peg.504"/>
<dbReference type="GO" id="GO:0005886">
    <property type="term" value="C:plasma membrane"/>
    <property type="evidence" value="ECO:0007669"/>
    <property type="project" value="TreeGrafter"/>
</dbReference>
<feature type="transmembrane region" description="Helical" evidence="1">
    <location>
        <begin position="229"/>
        <end position="251"/>
    </location>
</feature>
<accession>A0A0R2KYN8</accession>
<dbReference type="AlphaFoldDB" id="A0A0R2KYN8"/>
<dbReference type="PANTHER" id="PTHR33989:SF4">
    <property type="entry name" value="PTS SYSTEM N,N'-DIACETYLCHITOBIOSE-SPECIFIC EIIC COMPONENT"/>
    <property type="match status" value="1"/>
</dbReference>
<keyword evidence="1" id="KW-0812">Transmembrane</keyword>
<evidence type="ECO:0000313" key="6">
    <source>
        <dbReference type="Proteomes" id="UP000321429"/>
    </source>
</evidence>
<feature type="transmembrane region" description="Helical" evidence="1">
    <location>
        <begin position="401"/>
        <end position="422"/>
    </location>
</feature>
<organism evidence="4 5">
    <name type="scientific">Furfurilactobacillus siliginis</name>
    <dbReference type="NCBI Taxonomy" id="348151"/>
    <lineage>
        <taxon>Bacteria</taxon>
        <taxon>Bacillati</taxon>
        <taxon>Bacillota</taxon>
        <taxon>Bacilli</taxon>
        <taxon>Lactobacillales</taxon>
        <taxon>Lactobacillaceae</taxon>
        <taxon>Furfurilactobacillus</taxon>
    </lineage>
</organism>
<sequence length="453" mass="50355">MKRWLQAYHARNGEIALFFRERSFAAVIRHALTILFPFVLLDVLLNWLNAAWLSPDGFYFQIFHLPVGNKIVMITGDLLSDLVIMLNVVISICAAYLVGYYYAEFFHLDKMTTGLASGAAYLILNYDYRSPDNLFLFDNFGLRGLFLAFLTGIIVGQIFRMKWITPPAMMDPMVTEDDRLFRRSQRMFLPLVLVVTLFVLLGWLVSLVTVRGPLGILNEGVASITLGKATTHVSAIIGSTLVSGLLMFIGVASPIAQPRLATYTTYAGANYQFAQAHHTSFGAPYPITLHTLYDIFGNIGGIGGMLALMIAIILVGIVHRERRLSMMGLLPTLSNVSGIGLVGIPMIFNSIYLLPMIFVPVFNMIVGAMLIKARIVPPAVYRIPWTTPGILQGYAGTGGDVAMLVVSVGLFIIDILLFIPFVKNENRLQTLLIKREERLREKTEARHETSKNS</sequence>
<dbReference type="Proteomes" id="UP000321429">
    <property type="component" value="Unassembled WGS sequence"/>
</dbReference>
<feature type="transmembrane region" description="Helical" evidence="1">
    <location>
        <begin position="295"/>
        <end position="318"/>
    </location>
</feature>
<evidence type="ECO:0000259" key="2">
    <source>
        <dbReference type="PROSITE" id="PS51105"/>
    </source>
</evidence>
<keyword evidence="5" id="KW-1185">Reference proteome</keyword>
<keyword evidence="1" id="KW-0472">Membrane</keyword>
<dbReference type="GO" id="GO:0009401">
    <property type="term" value="P:phosphoenolpyruvate-dependent sugar phosphotransferase system"/>
    <property type="evidence" value="ECO:0007669"/>
    <property type="project" value="InterPro"/>
</dbReference>
<dbReference type="InterPro" id="IPR004501">
    <property type="entry name" value="PTS_EIIC_3"/>
</dbReference>
<feature type="transmembrane region" description="Helical" evidence="1">
    <location>
        <begin position="140"/>
        <end position="159"/>
    </location>
</feature>
<feature type="domain" description="PTS EIIC type-3" evidence="2">
    <location>
        <begin position="8"/>
        <end position="421"/>
    </location>
</feature>
<dbReference type="EMBL" id="BJUD01000012">
    <property type="protein sequence ID" value="GEK28551.1"/>
    <property type="molecule type" value="Genomic_DNA"/>
</dbReference>
<keyword evidence="1" id="KW-1133">Transmembrane helix</keyword>
<reference evidence="3 6" key="2">
    <citation type="submission" date="2019-07" db="EMBL/GenBank/DDBJ databases">
        <title>Whole genome shotgun sequence of Lactobacillus siliginis NBRC 101315.</title>
        <authorList>
            <person name="Hosoyama A."/>
            <person name="Uohara A."/>
            <person name="Ohji S."/>
            <person name="Ichikawa N."/>
        </authorList>
    </citation>
    <scope>NUCLEOTIDE SEQUENCE [LARGE SCALE GENOMIC DNA]</scope>
    <source>
        <strain evidence="3 6">NBRC 101315</strain>
    </source>
</reference>
<feature type="transmembrane region" description="Helical" evidence="1">
    <location>
        <begin position="82"/>
        <end position="103"/>
    </location>
</feature>
<comment type="caution">
    <text evidence="4">The sequence shown here is derived from an EMBL/GenBank/DDBJ whole genome shotgun (WGS) entry which is preliminary data.</text>
</comment>
<dbReference type="RefSeq" id="WP_057811269.1">
    <property type="nucleotide sequence ID" value="NZ_BJUD01000012.1"/>
</dbReference>
<feature type="transmembrane region" description="Helical" evidence="1">
    <location>
        <begin position="27"/>
        <end position="48"/>
    </location>
</feature>
<feature type="transmembrane region" description="Helical" evidence="1">
    <location>
        <begin position="188"/>
        <end position="209"/>
    </location>
</feature>
<dbReference type="GO" id="GO:1902815">
    <property type="term" value="P:N,N'-diacetylchitobiose import"/>
    <property type="evidence" value="ECO:0007669"/>
    <property type="project" value="TreeGrafter"/>
</dbReference>
<dbReference type="PROSITE" id="PS51105">
    <property type="entry name" value="PTS_EIIC_TYPE_3"/>
    <property type="match status" value="1"/>
</dbReference>
<evidence type="ECO:0000313" key="4">
    <source>
        <dbReference type="EMBL" id="KRN94510.1"/>
    </source>
</evidence>
<dbReference type="EMBL" id="JQCB01000014">
    <property type="protein sequence ID" value="KRN94510.1"/>
    <property type="molecule type" value="Genomic_DNA"/>
</dbReference>
<gene>
    <name evidence="3" type="primary">pts14C</name>
    <name evidence="4" type="ORF">IV55_GL000496</name>
    <name evidence="3" type="ORF">LSI01_08620</name>
</gene>
<dbReference type="STRING" id="348151.IV55_GL000496"/>
<evidence type="ECO:0000313" key="5">
    <source>
        <dbReference type="Proteomes" id="UP000051139"/>
    </source>
</evidence>
<dbReference type="InterPro" id="IPR051088">
    <property type="entry name" value="PTS_Sugar-EIIC/EIIB"/>
</dbReference>
<evidence type="ECO:0000313" key="3">
    <source>
        <dbReference type="EMBL" id="GEK28551.1"/>
    </source>
</evidence>
<dbReference type="GO" id="GO:0008982">
    <property type="term" value="F:protein-N(PI)-phosphohistidine-sugar phosphotransferase activity"/>
    <property type="evidence" value="ECO:0007669"/>
    <property type="project" value="InterPro"/>
</dbReference>
<protein>
    <submittedName>
        <fullName evidence="3">Permease IIC component</fullName>
    </submittedName>
</protein>
<dbReference type="Proteomes" id="UP000051139">
    <property type="component" value="Unassembled WGS sequence"/>
</dbReference>
<reference evidence="4 5" key="1">
    <citation type="journal article" date="2015" name="Genome Announc.">
        <title>Expanding the biotechnology potential of lactobacilli through comparative genomics of 213 strains and associated genera.</title>
        <authorList>
            <person name="Sun Z."/>
            <person name="Harris H.M."/>
            <person name="McCann A."/>
            <person name="Guo C."/>
            <person name="Argimon S."/>
            <person name="Zhang W."/>
            <person name="Yang X."/>
            <person name="Jeffery I.B."/>
            <person name="Cooney J.C."/>
            <person name="Kagawa T.F."/>
            <person name="Liu W."/>
            <person name="Song Y."/>
            <person name="Salvetti E."/>
            <person name="Wrobel A."/>
            <person name="Rasinkangas P."/>
            <person name="Parkhill J."/>
            <person name="Rea M.C."/>
            <person name="O'Sullivan O."/>
            <person name="Ritari J."/>
            <person name="Douillard F.P."/>
            <person name="Paul Ross R."/>
            <person name="Yang R."/>
            <person name="Briner A.E."/>
            <person name="Felis G.E."/>
            <person name="de Vos W.M."/>
            <person name="Barrangou R."/>
            <person name="Klaenhammer T.R."/>
            <person name="Caufield P.W."/>
            <person name="Cui Y."/>
            <person name="Zhang H."/>
            <person name="O'Toole P.W."/>
        </authorList>
    </citation>
    <scope>NUCLEOTIDE SEQUENCE [LARGE SCALE GENOMIC DNA]</scope>
    <source>
        <strain evidence="4 5">DSM 22696</strain>
    </source>
</reference>
<proteinExistence type="predicted"/>